<dbReference type="InterPro" id="IPR036457">
    <property type="entry name" value="PPM-type-like_dom_sf"/>
</dbReference>
<dbReference type="RefSeq" id="WP_092076395.1">
    <property type="nucleotide sequence ID" value="NZ_FNAQ01000002.1"/>
</dbReference>
<reference evidence="3" key="1">
    <citation type="submission" date="2016-10" db="EMBL/GenBank/DDBJ databases">
        <authorList>
            <person name="Varghese N."/>
            <person name="Submissions S."/>
        </authorList>
    </citation>
    <scope>NUCLEOTIDE SEQUENCE [LARGE SCALE GENOMIC DNA]</scope>
    <source>
        <strain evidence="3">DSM 8987</strain>
    </source>
</reference>
<feature type="domain" description="PPM-type phosphatase" evidence="1">
    <location>
        <begin position="16"/>
        <end position="226"/>
    </location>
</feature>
<gene>
    <name evidence="2" type="ORF">SAMN05661003_102301</name>
</gene>
<evidence type="ECO:0000259" key="1">
    <source>
        <dbReference type="Pfam" id="PF13672"/>
    </source>
</evidence>
<dbReference type="EMBL" id="FNAQ01000002">
    <property type="protein sequence ID" value="SDD97764.1"/>
    <property type="molecule type" value="Genomic_DNA"/>
</dbReference>
<evidence type="ECO:0000313" key="3">
    <source>
        <dbReference type="Proteomes" id="UP000243205"/>
    </source>
</evidence>
<dbReference type="SUPFAM" id="SSF81606">
    <property type="entry name" value="PP2C-like"/>
    <property type="match status" value="1"/>
</dbReference>
<dbReference type="STRING" id="57664.SAMN05661003_102301"/>
<dbReference type="Gene3D" id="3.60.40.10">
    <property type="entry name" value="PPM-type phosphatase domain"/>
    <property type="match status" value="1"/>
</dbReference>
<evidence type="ECO:0000313" key="2">
    <source>
        <dbReference type="EMBL" id="SDD97764.1"/>
    </source>
</evidence>
<sequence>MKIEQLLLQGSGRFIEDRLVVRSRQRLFGVFDGASSLVPQLYQQRSGAWWAAELAWQTFCQQPDDALLDLARQANQDIAHHMTRFAIDRRNPLHCWSTSAAVFRLLPNHLEWLQCGDCLILAIDRQGQAELLTPYSNHDAETFRQWTAQPDETLPQILQRLRPTIERVRLGMNRDYGVLNGDTAAEAFFCQGRITLDNIQHILAFSDGLLPPLARRDAMPDFSQLARLYLQGGLEGLGQWVRFIEGRDPHCHRYPRFKCHDDVAALAISL</sequence>
<protein>
    <submittedName>
        <fullName evidence="2">Protein phosphatase 2C</fullName>
    </submittedName>
</protein>
<organism evidence="2 3">
    <name type="scientific">Desulfuromonas thiophila</name>
    <dbReference type="NCBI Taxonomy" id="57664"/>
    <lineage>
        <taxon>Bacteria</taxon>
        <taxon>Pseudomonadati</taxon>
        <taxon>Thermodesulfobacteriota</taxon>
        <taxon>Desulfuromonadia</taxon>
        <taxon>Desulfuromonadales</taxon>
        <taxon>Desulfuromonadaceae</taxon>
        <taxon>Desulfuromonas</taxon>
    </lineage>
</organism>
<dbReference type="Proteomes" id="UP000243205">
    <property type="component" value="Unassembled WGS sequence"/>
</dbReference>
<name>A0A1G6Z4T0_9BACT</name>
<accession>A0A1G6Z4T0</accession>
<dbReference type="InterPro" id="IPR001932">
    <property type="entry name" value="PPM-type_phosphatase-like_dom"/>
</dbReference>
<proteinExistence type="predicted"/>
<dbReference type="OrthoDB" id="1755431at2"/>
<dbReference type="AlphaFoldDB" id="A0A1G6Z4T0"/>
<dbReference type="Pfam" id="PF13672">
    <property type="entry name" value="PP2C_2"/>
    <property type="match status" value="1"/>
</dbReference>
<keyword evidence="3" id="KW-1185">Reference proteome</keyword>